<organism evidence="2 3">
    <name type="scientific">Rhodococcus erythropolis (strain PR4 / NBRC 100887)</name>
    <dbReference type="NCBI Taxonomy" id="234621"/>
    <lineage>
        <taxon>Bacteria</taxon>
        <taxon>Bacillati</taxon>
        <taxon>Actinomycetota</taxon>
        <taxon>Actinomycetes</taxon>
        <taxon>Mycobacteriales</taxon>
        <taxon>Nocardiaceae</taxon>
        <taxon>Rhodococcus</taxon>
        <taxon>Rhodococcus erythropolis group</taxon>
    </lineage>
</organism>
<evidence type="ECO:0000313" key="3">
    <source>
        <dbReference type="Proteomes" id="UP000002204"/>
    </source>
</evidence>
<proteinExistence type="predicted"/>
<dbReference type="AlphaFoldDB" id="C0ZWN8"/>
<dbReference type="EMBL" id="AP008957">
    <property type="protein sequence ID" value="BAH32773.1"/>
    <property type="molecule type" value="Genomic_DNA"/>
</dbReference>
<sequence length="79" mass="9174">MPPQPRLHTFDHCIIPASRRTSTIMLELHTPYEAAAIAKCHPNFVYQALQSGELKGIQRKFKGRWLIENSELEKWLLCL</sequence>
<feature type="domain" description="Helix-turn-helix" evidence="1">
    <location>
        <begin position="33"/>
        <end position="76"/>
    </location>
</feature>
<dbReference type="Proteomes" id="UP000002204">
    <property type="component" value="Chromosome"/>
</dbReference>
<dbReference type="KEGG" id="rer:RER_20650"/>
<dbReference type="Pfam" id="PF12728">
    <property type="entry name" value="HTH_17"/>
    <property type="match status" value="1"/>
</dbReference>
<reference evidence="2 3" key="2">
    <citation type="journal article" date="2006" name="Environ. Microbiol.">
        <title>Sequence analysis of three plasmids harboured in Rhodococcus erythropolis strain PR4.</title>
        <authorList>
            <person name="Sekine M."/>
            <person name="Tanikawa S."/>
            <person name="Omata S."/>
            <person name="Saito M."/>
            <person name="Fujisawa T."/>
            <person name="Tsukatani N."/>
            <person name="Tajima T."/>
            <person name="Sekigawa T."/>
            <person name="Kosugi H."/>
            <person name="Matsuo Y."/>
            <person name="Nishiko R."/>
            <person name="Imamura K."/>
            <person name="Ito M."/>
            <person name="Narita H."/>
            <person name="Tago S."/>
            <person name="Fujita N."/>
            <person name="Harayama S."/>
        </authorList>
    </citation>
    <scope>NUCLEOTIDE SEQUENCE [LARGE SCALE GENOMIC DNA]</scope>
    <source>
        <strain evidence="3">PR4 / NBRC 100887</strain>
    </source>
</reference>
<dbReference type="InterPro" id="IPR041657">
    <property type="entry name" value="HTH_17"/>
</dbReference>
<protein>
    <recommendedName>
        <fullName evidence="1">Helix-turn-helix domain-containing protein</fullName>
    </recommendedName>
</protein>
<dbReference type="HOGENOM" id="CLU_2603685_0_0_11"/>
<evidence type="ECO:0000313" key="2">
    <source>
        <dbReference type="EMBL" id="BAH32773.1"/>
    </source>
</evidence>
<evidence type="ECO:0000259" key="1">
    <source>
        <dbReference type="Pfam" id="PF12728"/>
    </source>
</evidence>
<gene>
    <name evidence="2" type="ordered locus">RER_20650</name>
</gene>
<reference evidence="3" key="1">
    <citation type="submission" date="2005-03" db="EMBL/GenBank/DDBJ databases">
        <title>Comparison of the complete genome sequences of Rhodococcus erythropolis PR4 and Rhodococcus opacus B4.</title>
        <authorList>
            <person name="Takarada H."/>
            <person name="Sekine M."/>
            <person name="Hosoyama A."/>
            <person name="Yamada R."/>
            <person name="Fujisawa T."/>
            <person name="Omata S."/>
            <person name="Shimizu A."/>
            <person name="Tsukatani N."/>
            <person name="Tanikawa S."/>
            <person name="Fujita N."/>
            <person name="Harayama S."/>
        </authorList>
    </citation>
    <scope>NUCLEOTIDE SEQUENCE [LARGE SCALE GENOMIC DNA]</scope>
    <source>
        <strain evidence="3">PR4 / NBRC 100887</strain>
    </source>
</reference>
<accession>C0ZWN8</accession>
<name>C0ZWN8_RHOE4</name>